<evidence type="ECO:0000313" key="2">
    <source>
        <dbReference type="Proteomes" id="UP000593580"/>
    </source>
</evidence>
<dbReference type="AlphaFoldDB" id="A0A7M1B591"/>
<dbReference type="GO" id="GO:0008781">
    <property type="term" value="F:N-acylneuraminate cytidylyltransferase activity"/>
    <property type="evidence" value="ECO:0007669"/>
    <property type="project" value="TreeGrafter"/>
</dbReference>
<dbReference type="Proteomes" id="UP000593580">
    <property type="component" value="Chromosome"/>
</dbReference>
<name>A0A7M1B591_9BACT</name>
<dbReference type="InterPro" id="IPR029044">
    <property type="entry name" value="Nucleotide-diphossugar_trans"/>
</dbReference>
<dbReference type="InterPro" id="IPR050793">
    <property type="entry name" value="CMP-NeuNAc_synthase"/>
</dbReference>
<protein>
    <submittedName>
        <fullName evidence="1">Acylneuraminate cytidylyltransferase family protein</fullName>
    </submittedName>
</protein>
<sequence length="228" mass="25868">MLQKKTFLAIIPARSGSKRVPRKNILDLAGKPLIAWSIEAGLQSTYIDKVIVTSDDETILEIAKEYGSDVLQRPQELASDTASSIETVIHTIENSDTYDFIVLLQPTSPLRTSKEIDEAIELLMTKKADAVISVCKTEHSPLWSNQLPEDNSMQNFLQAEAKNKRSQDLEPYYRLNGAIYIADTKRVLKEKTFFLNSKIYAYKMPQEKSIDIDTELDFKFAQFLINEG</sequence>
<organism evidence="1 2">
    <name type="scientific">Sulfurimonas paralvinellae</name>
    <dbReference type="NCBI Taxonomy" id="317658"/>
    <lineage>
        <taxon>Bacteria</taxon>
        <taxon>Pseudomonadati</taxon>
        <taxon>Campylobacterota</taxon>
        <taxon>Epsilonproteobacteria</taxon>
        <taxon>Campylobacterales</taxon>
        <taxon>Sulfurimonadaceae</taxon>
        <taxon>Sulfurimonas</taxon>
    </lineage>
</organism>
<dbReference type="EMBL" id="CP041406">
    <property type="protein sequence ID" value="QOP44881.1"/>
    <property type="molecule type" value="Genomic_DNA"/>
</dbReference>
<dbReference type="KEGG" id="spal:FM071_00620"/>
<evidence type="ECO:0000313" key="1">
    <source>
        <dbReference type="EMBL" id="QOP44881.1"/>
    </source>
</evidence>
<keyword evidence="2" id="KW-1185">Reference proteome</keyword>
<accession>A0A7M1B591</accession>
<gene>
    <name evidence="1" type="ORF">FM071_00620</name>
</gene>
<dbReference type="PANTHER" id="PTHR21485">
    <property type="entry name" value="HAD SUPERFAMILY MEMBERS CMAS AND KDSC"/>
    <property type="match status" value="1"/>
</dbReference>
<dbReference type="Pfam" id="PF02348">
    <property type="entry name" value="CTP_transf_3"/>
    <property type="match status" value="1"/>
</dbReference>
<dbReference type="PANTHER" id="PTHR21485:SF6">
    <property type="entry name" value="N-ACYLNEURAMINATE CYTIDYLYLTRANSFERASE-RELATED"/>
    <property type="match status" value="1"/>
</dbReference>
<dbReference type="RefSeq" id="WP_193111098.1">
    <property type="nucleotide sequence ID" value="NZ_CP041406.1"/>
</dbReference>
<dbReference type="CDD" id="cd02513">
    <property type="entry name" value="CMP-NeuAc_Synthase"/>
    <property type="match status" value="1"/>
</dbReference>
<dbReference type="SUPFAM" id="SSF53448">
    <property type="entry name" value="Nucleotide-diphospho-sugar transferases"/>
    <property type="match status" value="1"/>
</dbReference>
<proteinExistence type="predicted"/>
<keyword evidence="1" id="KW-0808">Transferase</keyword>
<dbReference type="Gene3D" id="3.90.550.10">
    <property type="entry name" value="Spore Coat Polysaccharide Biosynthesis Protein SpsA, Chain A"/>
    <property type="match status" value="1"/>
</dbReference>
<dbReference type="InterPro" id="IPR003329">
    <property type="entry name" value="Cytidylyl_trans"/>
</dbReference>
<keyword evidence="1" id="KW-0548">Nucleotidyltransferase</keyword>
<reference evidence="1 2" key="1">
    <citation type="submission" date="2019-07" db="EMBL/GenBank/DDBJ databases">
        <title>Sulfurimonas paralvinellae sp. nov., a novel mesophilic, hydrogen- and sulfur-oxidizing chemolithoautotroph within the Epsilonproteo- bacteria isolated from a deep-sea hydrothermal vent polychaete nest, reclassification of Thiomicrospira denitrificans as Sulfurimonas denitrificans comb. nov. and emended description of the genus Sulfurimonas.</title>
        <authorList>
            <person name="Wang S."/>
            <person name="Jiang L."/>
            <person name="Shao Z."/>
        </authorList>
    </citation>
    <scope>NUCLEOTIDE SEQUENCE [LARGE SCALE GENOMIC DNA]</scope>
    <source>
        <strain evidence="1 2">GO25</strain>
    </source>
</reference>